<dbReference type="PANTHER" id="PTHR30273">
    <property type="entry name" value="PERIPLASMIC SIGNAL SENSOR AND SIGMA FACTOR ACTIVATOR FECR-RELATED"/>
    <property type="match status" value="1"/>
</dbReference>
<dbReference type="OrthoDB" id="1523735at2"/>
<name>A0A365XU27_9BACT</name>
<gene>
    <name evidence="3" type="ORF">DF182_24425</name>
</gene>
<evidence type="ECO:0000259" key="2">
    <source>
        <dbReference type="Pfam" id="PF16344"/>
    </source>
</evidence>
<dbReference type="GO" id="GO:0016989">
    <property type="term" value="F:sigma factor antagonist activity"/>
    <property type="evidence" value="ECO:0007669"/>
    <property type="project" value="TreeGrafter"/>
</dbReference>
<keyword evidence="4" id="KW-1185">Reference proteome</keyword>
<proteinExistence type="predicted"/>
<dbReference type="Pfam" id="PF16344">
    <property type="entry name" value="FecR_C"/>
    <property type="match status" value="1"/>
</dbReference>
<organism evidence="3 4">
    <name type="scientific">Chitinophaga flava</name>
    <dbReference type="NCBI Taxonomy" id="2259036"/>
    <lineage>
        <taxon>Bacteria</taxon>
        <taxon>Pseudomonadati</taxon>
        <taxon>Bacteroidota</taxon>
        <taxon>Chitinophagia</taxon>
        <taxon>Chitinophagales</taxon>
        <taxon>Chitinophagaceae</taxon>
        <taxon>Chitinophaga</taxon>
    </lineage>
</organism>
<feature type="domain" description="Protein FecR C-terminal" evidence="2">
    <location>
        <begin position="266"/>
        <end position="333"/>
    </location>
</feature>
<dbReference type="InterPro" id="IPR012373">
    <property type="entry name" value="Ferrdict_sens_TM"/>
</dbReference>
<dbReference type="AlphaFoldDB" id="A0A365XU27"/>
<evidence type="ECO:0008006" key="5">
    <source>
        <dbReference type="Google" id="ProtNLM"/>
    </source>
</evidence>
<evidence type="ECO:0000259" key="1">
    <source>
        <dbReference type="Pfam" id="PF04773"/>
    </source>
</evidence>
<dbReference type="PIRSF" id="PIRSF018266">
    <property type="entry name" value="FecR"/>
    <property type="match status" value="1"/>
</dbReference>
<dbReference type="Pfam" id="PF04773">
    <property type="entry name" value="FecR"/>
    <property type="match status" value="1"/>
</dbReference>
<sequence length="339" mass="38626">MPGMDLQQYKAEDFILNDSFVRYCLRSNDTDVQFWENWLERYPHKQEEAEKARQWLFRLGLRLTPEEKDAEFGKLKAVISVADTPEKKISWKKIARIAAAIVLPLTATTWWLTTQRQVAPAADQEAYTIFKATDSLRRQVTLADGSLVILNPHSVLKVPTSYNQKQRNLQLEGEALFEVAKAEDKPFVVSAGNIHVQALGTAFKLRAYHFDKEAAVKLVEGKVRVAQETAVAELLPGEQLITGRNHARFNKNRFDLEREKAWRSGRLVFHNASPADIAATLEYWYGINIKVITRKNKPIRFNGVFNNKPLQEVLTAVCFVNGLESVTKNDTLFVQPISK</sequence>
<reference evidence="3 4" key="1">
    <citation type="submission" date="2018-05" db="EMBL/GenBank/DDBJ databases">
        <title>Chitinophaga sp. K3CV102501T nov., isolated from isolated from a monsoon evergreen broad-leaved forest soil.</title>
        <authorList>
            <person name="Lv Y."/>
        </authorList>
    </citation>
    <scope>NUCLEOTIDE SEQUENCE [LARGE SCALE GENOMIC DNA]</scope>
    <source>
        <strain evidence="3 4">GDMCC 1.1325</strain>
    </source>
</reference>
<dbReference type="Proteomes" id="UP000253410">
    <property type="component" value="Unassembled WGS sequence"/>
</dbReference>
<evidence type="ECO:0000313" key="4">
    <source>
        <dbReference type="Proteomes" id="UP000253410"/>
    </source>
</evidence>
<evidence type="ECO:0000313" key="3">
    <source>
        <dbReference type="EMBL" id="RBL89650.1"/>
    </source>
</evidence>
<accession>A0A365XU27</accession>
<dbReference type="InterPro" id="IPR006860">
    <property type="entry name" value="FecR"/>
</dbReference>
<dbReference type="Gene3D" id="2.60.120.1440">
    <property type="match status" value="1"/>
</dbReference>
<dbReference type="PANTHER" id="PTHR30273:SF2">
    <property type="entry name" value="PROTEIN FECR"/>
    <property type="match status" value="1"/>
</dbReference>
<dbReference type="InterPro" id="IPR032508">
    <property type="entry name" value="FecR_C"/>
</dbReference>
<dbReference type="Gene3D" id="3.55.50.30">
    <property type="match status" value="1"/>
</dbReference>
<feature type="domain" description="FecR protein" evidence="1">
    <location>
        <begin position="136"/>
        <end position="224"/>
    </location>
</feature>
<comment type="caution">
    <text evidence="3">The sequence shown here is derived from an EMBL/GenBank/DDBJ whole genome shotgun (WGS) entry which is preliminary data.</text>
</comment>
<protein>
    <recommendedName>
        <fullName evidence="5">Iron dicitrate transport regulator FecR</fullName>
    </recommendedName>
</protein>
<dbReference type="EMBL" id="QFFJ01000002">
    <property type="protein sequence ID" value="RBL89650.1"/>
    <property type="molecule type" value="Genomic_DNA"/>
</dbReference>